<keyword evidence="2" id="KW-1185">Reference proteome</keyword>
<dbReference type="Proteomes" id="UP000244727">
    <property type="component" value="Chromosome"/>
</dbReference>
<evidence type="ECO:0000313" key="2">
    <source>
        <dbReference type="Proteomes" id="UP000244727"/>
    </source>
</evidence>
<reference evidence="1 2" key="1">
    <citation type="submission" date="2018-04" db="EMBL/GenBank/DDBJ databases">
        <title>Halococcoides cellulosivorans gen. nov., sp. nov., an extremely halophilic cellulose-utilizing haloarchaeon from hypersaline lakes.</title>
        <authorList>
            <person name="Sorokin D.Y."/>
            <person name="Toshchakov S.V."/>
            <person name="Samarov N.I."/>
            <person name="Korzhenkov A."/>
            <person name="Kublanov I.V."/>
        </authorList>
    </citation>
    <scope>NUCLEOTIDE SEQUENCE [LARGE SCALE GENOMIC DNA]</scope>
    <source>
        <strain evidence="1 2">HArcel1</strain>
    </source>
</reference>
<organism evidence="1 2">
    <name type="scientific">Halococcoides cellulosivorans</name>
    <dbReference type="NCBI Taxonomy" id="1679096"/>
    <lineage>
        <taxon>Archaea</taxon>
        <taxon>Methanobacteriati</taxon>
        <taxon>Methanobacteriota</taxon>
        <taxon>Stenosarchaea group</taxon>
        <taxon>Halobacteria</taxon>
        <taxon>Halobacteriales</taxon>
        <taxon>Haloarculaceae</taxon>
        <taxon>Halococcoides</taxon>
    </lineage>
</organism>
<name>A0A2R4X1E8_9EURY</name>
<dbReference type="GeneID" id="36512329"/>
<dbReference type="EMBL" id="CP028858">
    <property type="protein sequence ID" value="AWB27553.1"/>
    <property type="molecule type" value="Genomic_DNA"/>
</dbReference>
<protein>
    <submittedName>
        <fullName evidence="1">Uncharacterized protein</fullName>
    </submittedName>
</protein>
<proteinExistence type="predicted"/>
<dbReference type="RefSeq" id="WP_108381922.1">
    <property type="nucleotide sequence ID" value="NZ_CP028858.1"/>
</dbReference>
<dbReference type="AlphaFoldDB" id="A0A2R4X1E8"/>
<gene>
    <name evidence="1" type="ORF">HARCEL1_07440</name>
</gene>
<accession>A0A2R4X1E8</accession>
<sequence>MGRLSTVLSRLVEDGAAGALAGERRTAASLADLEARLDDPPAAFADEREVRAVLAERCPPLDEPPRDLLGDALSGDALDRYLETWQPGHSAIRPNEVFLHPEFVPPDRARSYDALAELGVDLLADREATLEVRNGLAFLTEAAVERVREAIATEIGQPRKDALQRVASGGVPEPVVEDIDLDVKVAFDDQLDASVIDAAAPPAGLNGDAVGELSTSMHFK</sequence>
<evidence type="ECO:0000313" key="1">
    <source>
        <dbReference type="EMBL" id="AWB27553.1"/>
    </source>
</evidence>
<dbReference type="KEGG" id="harc:HARCEL1_07440"/>